<feature type="compositionally biased region" description="Polar residues" evidence="4">
    <location>
        <begin position="1"/>
        <end position="11"/>
    </location>
</feature>
<dbReference type="PANTHER" id="PTHR35372:SF2">
    <property type="entry name" value="SF3 HELICASE DOMAIN-CONTAINING PROTEIN"/>
    <property type="match status" value="1"/>
</dbReference>
<dbReference type="OrthoDB" id="9763644at2"/>
<dbReference type="InterPro" id="IPR045455">
    <property type="entry name" value="NrS-1_pol-like_helicase"/>
</dbReference>
<evidence type="ECO:0000259" key="5">
    <source>
        <dbReference type="PROSITE" id="PS51206"/>
    </source>
</evidence>
<evidence type="ECO:0000256" key="1">
    <source>
        <dbReference type="ARBA" id="ARBA00022741"/>
    </source>
</evidence>
<feature type="domain" description="SF3 helicase" evidence="5">
    <location>
        <begin position="217"/>
        <end position="376"/>
    </location>
</feature>
<feature type="region of interest" description="Disordered" evidence="4">
    <location>
        <begin position="488"/>
        <end position="513"/>
    </location>
</feature>
<dbReference type="Pfam" id="PF19263">
    <property type="entry name" value="DUF5906"/>
    <property type="match status" value="1"/>
</dbReference>
<dbReference type="Gene3D" id="3.40.50.300">
    <property type="entry name" value="P-loop containing nucleotide triphosphate hydrolases"/>
    <property type="match status" value="1"/>
</dbReference>
<dbReference type="Proteomes" id="UP000028058">
    <property type="component" value="Unassembled WGS sequence"/>
</dbReference>
<name>A0A3R7EMU2_9ACTN</name>
<feature type="compositionally biased region" description="Basic and acidic residues" evidence="4">
    <location>
        <begin position="501"/>
        <end position="513"/>
    </location>
</feature>
<dbReference type="SMART" id="SM00885">
    <property type="entry name" value="D5_N"/>
    <property type="match status" value="1"/>
</dbReference>
<keyword evidence="7" id="KW-1185">Reference proteome</keyword>
<dbReference type="GO" id="GO:0016787">
    <property type="term" value="F:hydrolase activity"/>
    <property type="evidence" value="ECO:0007669"/>
    <property type="project" value="UniProtKB-KW"/>
</dbReference>
<accession>A0A3R7EMU2</accession>
<dbReference type="PROSITE" id="PS51206">
    <property type="entry name" value="SF3_HELICASE_1"/>
    <property type="match status" value="1"/>
</dbReference>
<sequence>MSHTSASSAVPTSRAPADGPHDTAREAHQLTTAQPPGTAAAPHPVLLPTSLTDWGMAHLFLRVYGDYYRYVHGMGWYRWAEYRWVPDTNTTSIRYSAMQLAENMPRRDPRADENVRYPDGELSRYRKRALSAAGATALVKMAETLPELTLQPEDLDSDPYALCTPGGVVNLRTGGMVPATPAQGHTHATAVTPRVMPTPMWNQFLTDTFGDDAAGQELKAYIQKLCGYSISGDQAAQILAFLFGEGQNGKSVLVAVLLSLLGEYADSAPPNFLMASPYADHPTELADLQGRRLVVCSEINQQSEFDEAKFKLLTGGDRIKARRMYENFYSFEPTHKLWLVGNHRPVVQAGGYGFWRRMRLIEFDRIVPSERVVDNLGARLVASEGPGILQWLIDGAVQYFNGNDLRLDGPERVRLATQAYEESEDSVGRFLKECCVTGGKYRVLQKQLGDAYRTWCRGEDMTPVTSREFARAVRLKLHIPTGQQLPKTNGQRFFPGLGLRPEGRDDADGRTGT</sequence>
<dbReference type="InterPro" id="IPR027417">
    <property type="entry name" value="P-loop_NTPase"/>
</dbReference>
<feature type="region of interest" description="Disordered" evidence="4">
    <location>
        <begin position="1"/>
        <end position="23"/>
    </location>
</feature>
<gene>
    <name evidence="6" type="ORF">SFRA_024930</name>
</gene>
<evidence type="ECO:0000313" key="7">
    <source>
        <dbReference type="Proteomes" id="UP000028058"/>
    </source>
</evidence>
<proteinExistence type="predicted"/>
<dbReference type="InterPro" id="IPR014818">
    <property type="entry name" value="Phage/plasmid_primase_P4_C"/>
</dbReference>
<comment type="caution">
    <text evidence="6">The sequence shown here is derived from an EMBL/GenBank/DDBJ whole genome shotgun (WGS) entry which is preliminary data.</text>
</comment>
<dbReference type="SUPFAM" id="SSF52540">
    <property type="entry name" value="P-loop containing nucleoside triphosphate hydrolases"/>
    <property type="match status" value="1"/>
</dbReference>
<dbReference type="GO" id="GO:0005524">
    <property type="term" value="F:ATP binding"/>
    <property type="evidence" value="ECO:0007669"/>
    <property type="project" value="UniProtKB-KW"/>
</dbReference>
<evidence type="ECO:0000256" key="2">
    <source>
        <dbReference type="ARBA" id="ARBA00022801"/>
    </source>
</evidence>
<evidence type="ECO:0000256" key="4">
    <source>
        <dbReference type="SAM" id="MobiDB-lite"/>
    </source>
</evidence>
<dbReference type="Pfam" id="PF08706">
    <property type="entry name" value="D5_N"/>
    <property type="match status" value="1"/>
</dbReference>
<keyword evidence="2" id="KW-0378">Hydrolase</keyword>
<evidence type="ECO:0000256" key="3">
    <source>
        <dbReference type="ARBA" id="ARBA00022840"/>
    </source>
</evidence>
<dbReference type="PANTHER" id="PTHR35372">
    <property type="entry name" value="ATP BINDING PROTEIN-RELATED"/>
    <property type="match status" value="1"/>
</dbReference>
<dbReference type="RefSeq" id="WP_078649892.1">
    <property type="nucleotide sequence ID" value="NZ_JNAD02000013.1"/>
</dbReference>
<dbReference type="InterPro" id="IPR014015">
    <property type="entry name" value="Helicase_SF3_DNA-vir"/>
</dbReference>
<dbReference type="InterPro" id="IPR051620">
    <property type="entry name" value="ORF904-like_C"/>
</dbReference>
<keyword evidence="3" id="KW-0067">ATP-binding</keyword>
<dbReference type="EMBL" id="JNAD02000013">
    <property type="protein sequence ID" value="RKM92633.1"/>
    <property type="molecule type" value="Genomic_DNA"/>
</dbReference>
<protein>
    <submittedName>
        <fullName evidence="6">DNA primase</fullName>
    </submittedName>
</protein>
<dbReference type="NCBIfam" id="TIGR01613">
    <property type="entry name" value="primase_Cterm"/>
    <property type="match status" value="1"/>
</dbReference>
<keyword evidence="1" id="KW-0547">Nucleotide-binding</keyword>
<reference evidence="6 7" key="1">
    <citation type="journal article" date="2014" name="Genome Announc.">
        <title>Draft Genome Sequence of Streptomyces fradiae ATCC 19609, a Strain Highly Sensitive to Antibiotics.</title>
        <authorList>
            <person name="Bekker O.B."/>
            <person name="Klimina K.M."/>
            <person name="Vatlin A.A."/>
            <person name="Zakharevich N.V."/>
            <person name="Kasianov A.S."/>
            <person name="Danilenko V.N."/>
        </authorList>
    </citation>
    <scope>NUCLEOTIDE SEQUENCE [LARGE SCALE GENOMIC DNA]</scope>
    <source>
        <strain evidence="6 7">ATCC 19609</strain>
    </source>
</reference>
<dbReference type="InterPro" id="IPR006500">
    <property type="entry name" value="Helicase_put_C_phage/plasmid"/>
</dbReference>
<dbReference type="AlphaFoldDB" id="A0A3R7EMU2"/>
<evidence type="ECO:0000313" key="6">
    <source>
        <dbReference type="EMBL" id="RKM92633.1"/>
    </source>
</evidence>
<organism evidence="6 7">
    <name type="scientific">Streptomyces xinghaiensis</name>
    <dbReference type="NCBI Taxonomy" id="1038928"/>
    <lineage>
        <taxon>Bacteria</taxon>
        <taxon>Bacillati</taxon>
        <taxon>Actinomycetota</taxon>
        <taxon>Actinomycetes</taxon>
        <taxon>Kitasatosporales</taxon>
        <taxon>Streptomycetaceae</taxon>
        <taxon>Streptomyces</taxon>
    </lineage>
</organism>